<dbReference type="Proteomes" id="UP000640426">
    <property type="component" value="Unassembled WGS sequence"/>
</dbReference>
<accession>A0ABS0XUM2</accession>
<keyword evidence="1" id="KW-0812">Transmembrane</keyword>
<evidence type="ECO:0000313" key="3">
    <source>
        <dbReference type="Proteomes" id="UP000640426"/>
    </source>
</evidence>
<feature type="transmembrane region" description="Helical" evidence="1">
    <location>
        <begin position="112"/>
        <end position="131"/>
    </location>
</feature>
<evidence type="ECO:0000313" key="2">
    <source>
        <dbReference type="EMBL" id="MBJ6123748.1"/>
    </source>
</evidence>
<sequence length="133" mass="14434">MTVGVAFARETTAMGHRISPEYRDGPAFRRYMLFLALAALSIAGLWGALINVIIPLHVQQIEFAHHFRGADAAIDLQQLIGLKAQIASGRVAPTAEQQRLLSLLARFDSARAANLSMILSIGVFMTMLVQACA</sequence>
<gene>
    <name evidence="2" type="ORF">JAO74_18410</name>
</gene>
<protein>
    <submittedName>
        <fullName evidence="2">Uncharacterized protein</fullName>
    </submittedName>
</protein>
<reference evidence="3" key="1">
    <citation type="submission" date="2020-12" db="EMBL/GenBank/DDBJ databases">
        <title>Hymenobacter sp.</title>
        <authorList>
            <person name="Kim M.K."/>
        </authorList>
    </citation>
    <scope>NUCLEOTIDE SEQUENCE [LARGE SCALE GENOMIC DNA]</scope>
    <source>
        <strain evidence="3">BT553</strain>
    </source>
</reference>
<feature type="transmembrane region" description="Helical" evidence="1">
    <location>
        <begin position="31"/>
        <end position="54"/>
    </location>
</feature>
<name>A0ABS0XUM2_9SPHN</name>
<keyword evidence="1" id="KW-0472">Membrane</keyword>
<keyword evidence="3" id="KW-1185">Reference proteome</keyword>
<comment type="caution">
    <text evidence="2">The sequence shown here is derived from an EMBL/GenBank/DDBJ whole genome shotgun (WGS) entry which is preliminary data.</text>
</comment>
<keyword evidence="1" id="KW-1133">Transmembrane helix</keyword>
<organism evidence="2 3">
    <name type="scientific">Sphingomonas mollis</name>
    <dbReference type="NCBI Taxonomy" id="2795726"/>
    <lineage>
        <taxon>Bacteria</taxon>
        <taxon>Pseudomonadati</taxon>
        <taxon>Pseudomonadota</taxon>
        <taxon>Alphaproteobacteria</taxon>
        <taxon>Sphingomonadales</taxon>
        <taxon>Sphingomonadaceae</taxon>
        <taxon>Sphingomonas</taxon>
    </lineage>
</organism>
<evidence type="ECO:0000256" key="1">
    <source>
        <dbReference type="SAM" id="Phobius"/>
    </source>
</evidence>
<dbReference type="RefSeq" id="WP_199041808.1">
    <property type="nucleotide sequence ID" value="NZ_JAELXS010000022.1"/>
</dbReference>
<dbReference type="EMBL" id="JAELXS010000022">
    <property type="protein sequence ID" value="MBJ6123748.1"/>
    <property type="molecule type" value="Genomic_DNA"/>
</dbReference>
<proteinExistence type="predicted"/>